<organism evidence="2 3">
    <name type="scientific">Candidatus [Bacteroides] periocalifornicus</name>
    <dbReference type="NCBI Taxonomy" id="1702214"/>
    <lineage>
        <taxon>Bacteria</taxon>
        <taxon>Pseudomonadati</taxon>
        <taxon>Bacteroidota</taxon>
    </lineage>
</organism>
<dbReference type="EMBL" id="LIIK01000002">
    <property type="protein sequence ID" value="KQM09624.1"/>
    <property type="molecule type" value="Genomic_DNA"/>
</dbReference>
<keyword evidence="3" id="KW-1185">Reference proteome</keyword>
<evidence type="ECO:0000313" key="3">
    <source>
        <dbReference type="Proteomes" id="UP000054172"/>
    </source>
</evidence>
<dbReference type="SUPFAM" id="SSF56935">
    <property type="entry name" value="Porins"/>
    <property type="match status" value="1"/>
</dbReference>
<comment type="caution">
    <text evidence="2">The sequence shown here is derived from an EMBL/GenBank/DDBJ whole genome shotgun (WGS) entry which is preliminary data.</text>
</comment>
<dbReference type="Proteomes" id="UP000054172">
    <property type="component" value="Unassembled WGS sequence"/>
</dbReference>
<dbReference type="PATRIC" id="fig|1702214.3.peg.823"/>
<protein>
    <recommendedName>
        <fullName evidence="1">Outer membrane protein beta-barrel domain-containing protein</fullName>
    </recommendedName>
</protein>
<gene>
    <name evidence="2" type="ORF">AL399_00870</name>
</gene>
<dbReference type="STRING" id="1702214.AL399_00870"/>
<evidence type="ECO:0000313" key="2">
    <source>
        <dbReference type="EMBL" id="KQM09624.1"/>
    </source>
</evidence>
<dbReference type="InterPro" id="IPR008969">
    <property type="entry name" value="CarboxyPept-like_regulatory"/>
</dbReference>
<name>A0A0Q4B8R2_9BACT</name>
<feature type="domain" description="Outer membrane protein beta-barrel" evidence="1">
    <location>
        <begin position="341"/>
        <end position="718"/>
    </location>
</feature>
<evidence type="ECO:0000259" key="1">
    <source>
        <dbReference type="Pfam" id="PF14905"/>
    </source>
</evidence>
<dbReference type="AlphaFoldDB" id="A0A0Q4B8R2"/>
<accession>A0A0Q4B8R2</accession>
<dbReference type="Pfam" id="PF14905">
    <property type="entry name" value="OMP_b-brl_3"/>
    <property type="match status" value="1"/>
</dbReference>
<reference evidence="2" key="1">
    <citation type="submission" date="2015-08" db="EMBL/GenBank/DDBJ databases">
        <title>Candidatus Bacteriodes Periocalifornicus.</title>
        <authorList>
            <person name="McLean J.S."/>
            <person name="Kelley S."/>
        </authorList>
    </citation>
    <scope>NUCLEOTIDE SEQUENCE [LARGE SCALE GENOMIC DNA]</scope>
    <source>
        <strain evidence="2">12B</strain>
    </source>
</reference>
<proteinExistence type="predicted"/>
<dbReference type="InterPro" id="IPR041700">
    <property type="entry name" value="OMP_b-brl_3"/>
</dbReference>
<sequence>MLDENRQPLQLCNVLALTADSALVTGGITDAKGAYSVSISDSTALVRFVYVGYQEQTLPVGQIPPEVVLLPADVEIGQASVQGTRPQLKMKGGLVELPVLGTSLTSRGSITDLLRQLPGFVGSGDDGVRMVNGGSFLIYLNGRKIRSFDEIRQLDPTTVKSLKLNTAPGAKYGSEVAAVIFIETKARLQGLSTYARARLQVNNRLSHSENIRLSYTPGKTSYYGELGYSDERTTEEKVFDMAFTQGAQAAAQATLHTVQAEYDRYAEPRAVLGIESQPSDRLGFGGRYSFSHEWSYGDSQEHHSAHRYGALADTVENSGSGHAREPRHQLTAYGRYRFTDNLEFTLDADFYLHTQNRTVSNQERSLLTGVQQTFTMQKATRHQLWQLTPVFEYSFGDLGTLELGGEVNQITGGGLQAENGVTTQDYANRERLVAGFASYSLRLGEWSAEIGARYEYAASDVINHLASSKTVHRHYSNPFANAKLSGTIGPTNHILSFTSYTRRPSLWLLNGADVRSSAYLRQESNPYLRPTLYYRASYNIVWSGFYLELKYTYGRGVISYTFRPNPDVPNGYIVGSDNFPSSHDFQVTASLNLPITAWYTLDLTGMFGYNLLDVRKYSGQMRHLPMLFAKVDNQFTLPYDFYLSVEGQYTSRRMVQIFAVSSGYEAAVYLSKWFMKRTLQLSLRANDIFASAGNTYLADLNGLRFGFSEWLYTRYLSFRVAWKFNRVKEYNGREAAEEAIGRM</sequence>
<dbReference type="SUPFAM" id="SSF49464">
    <property type="entry name" value="Carboxypeptidase regulatory domain-like"/>
    <property type="match status" value="1"/>
</dbReference>